<feature type="domain" description="HTH araC/xylS-type" evidence="4">
    <location>
        <begin position="154"/>
        <end position="259"/>
    </location>
</feature>
<accession>A0A1I5YT10</accession>
<evidence type="ECO:0000259" key="4">
    <source>
        <dbReference type="PROSITE" id="PS01124"/>
    </source>
</evidence>
<dbReference type="GO" id="GO:0003700">
    <property type="term" value="F:DNA-binding transcription factor activity"/>
    <property type="evidence" value="ECO:0007669"/>
    <property type="project" value="InterPro"/>
</dbReference>
<proteinExistence type="predicted"/>
<dbReference type="SMART" id="SM00342">
    <property type="entry name" value="HTH_ARAC"/>
    <property type="match status" value="1"/>
</dbReference>
<keyword evidence="2 5" id="KW-0238">DNA-binding</keyword>
<dbReference type="InterPro" id="IPR050204">
    <property type="entry name" value="AraC_XylS_family_regulators"/>
</dbReference>
<dbReference type="Gene3D" id="1.10.10.60">
    <property type="entry name" value="Homeodomain-like"/>
    <property type="match status" value="1"/>
</dbReference>
<dbReference type="InterPro" id="IPR018060">
    <property type="entry name" value="HTH_AraC"/>
</dbReference>
<dbReference type="GO" id="GO:0043565">
    <property type="term" value="F:sequence-specific DNA binding"/>
    <property type="evidence" value="ECO:0007669"/>
    <property type="project" value="InterPro"/>
</dbReference>
<reference evidence="5 6" key="1">
    <citation type="submission" date="2016-10" db="EMBL/GenBank/DDBJ databases">
        <authorList>
            <person name="de Groot N.N."/>
        </authorList>
    </citation>
    <scope>NUCLEOTIDE SEQUENCE [LARGE SCALE GENOMIC DNA]</scope>
    <source>
        <strain evidence="6">E92,LMG 26720,CCM 7988</strain>
    </source>
</reference>
<evidence type="ECO:0000256" key="3">
    <source>
        <dbReference type="ARBA" id="ARBA00023163"/>
    </source>
</evidence>
<dbReference type="InterPro" id="IPR046532">
    <property type="entry name" value="DUF6597"/>
</dbReference>
<keyword evidence="1" id="KW-0805">Transcription regulation</keyword>
<dbReference type="PANTHER" id="PTHR46796">
    <property type="entry name" value="HTH-TYPE TRANSCRIPTIONAL ACTIVATOR RHAS-RELATED"/>
    <property type="match status" value="1"/>
</dbReference>
<dbReference type="OrthoDB" id="635259at2"/>
<dbReference type="EMBL" id="FOXH01000021">
    <property type="protein sequence ID" value="SFQ47312.1"/>
    <property type="molecule type" value="Genomic_DNA"/>
</dbReference>
<dbReference type="STRING" id="1079859.SAMN04515674_12145"/>
<dbReference type="Pfam" id="PF20240">
    <property type="entry name" value="DUF6597"/>
    <property type="match status" value="1"/>
</dbReference>
<dbReference type="Pfam" id="PF12833">
    <property type="entry name" value="HTH_18"/>
    <property type="match status" value="1"/>
</dbReference>
<evidence type="ECO:0000256" key="1">
    <source>
        <dbReference type="ARBA" id="ARBA00023015"/>
    </source>
</evidence>
<evidence type="ECO:0000313" key="6">
    <source>
        <dbReference type="Proteomes" id="UP000199306"/>
    </source>
</evidence>
<evidence type="ECO:0000313" key="5">
    <source>
        <dbReference type="EMBL" id="SFQ47312.1"/>
    </source>
</evidence>
<dbReference type="Proteomes" id="UP000199306">
    <property type="component" value="Unassembled WGS sequence"/>
</dbReference>
<name>A0A1I5YT10_9BACT</name>
<dbReference type="PROSITE" id="PS01124">
    <property type="entry name" value="HTH_ARAC_FAMILY_2"/>
    <property type="match status" value="1"/>
</dbReference>
<dbReference type="AlphaFoldDB" id="A0A1I5YT10"/>
<protein>
    <submittedName>
        <fullName evidence="5">AraC-type DNA-binding protein</fullName>
    </submittedName>
</protein>
<evidence type="ECO:0000256" key="2">
    <source>
        <dbReference type="ARBA" id="ARBA00023125"/>
    </source>
</evidence>
<keyword evidence="6" id="KW-1185">Reference proteome</keyword>
<dbReference type="RefSeq" id="WP_092019696.1">
    <property type="nucleotide sequence ID" value="NZ_FOXH01000021.1"/>
</dbReference>
<keyword evidence="3" id="KW-0804">Transcription</keyword>
<organism evidence="5 6">
    <name type="scientific">Pseudarcicella hirudinis</name>
    <dbReference type="NCBI Taxonomy" id="1079859"/>
    <lineage>
        <taxon>Bacteria</taxon>
        <taxon>Pseudomonadati</taxon>
        <taxon>Bacteroidota</taxon>
        <taxon>Cytophagia</taxon>
        <taxon>Cytophagales</taxon>
        <taxon>Flectobacillaceae</taxon>
        <taxon>Pseudarcicella</taxon>
    </lineage>
</organism>
<sequence>MNYNTISPVSDLCPFVKCYWTLEAPQEESPERQRIVPDGCMEMIFNCGDPYKQYAEDGGYVIQPRSFVFGQITQPLEIEATGLTNIFAIRFHPEGFVPFAAIPVNQMENRAVPLPELFDNEGAELEGLILNAVTNEDRVRLIEAFLMNRLIRPESIDRIVKSSVETMLHLNGQLSVDELSEHLNINRRQLERKFSSVIGLSPKKLSRIIRLQATLKMIANKEFASLTSVAYEGYYYDQAHFIKDFKEFTGISPKKFYASSLKMSSLFLETE</sequence>
<gene>
    <name evidence="5" type="ORF">SAMN04515674_12145</name>
</gene>
<dbReference type="PANTHER" id="PTHR46796:SF13">
    <property type="entry name" value="HTH-TYPE TRANSCRIPTIONAL ACTIVATOR RHAS"/>
    <property type="match status" value="1"/>
</dbReference>